<proteinExistence type="predicted"/>
<dbReference type="AlphaFoldDB" id="A0A7V0T4I2"/>
<dbReference type="Pfam" id="PF17963">
    <property type="entry name" value="Big_9"/>
    <property type="match status" value="1"/>
</dbReference>
<evidence type="ECO:0000256" key="1">
    <source>
        <dbReference type="SAM" id="SignalP"/>
    </source>
</evidence>
<comment type="caution">
    <text evidence="2">The sequence shown here is derived from an EMBL/GenBank/DDBJ whole genome shotgun (WGS) entry which is preliminary data.</text>
</comment>
<sequence length="296" mass="32317">MRKKKILLVTAAFALVFALACDLFSGNRNPNTPVITASATTVESGAVINLTVTCTDPDGDALTFTWCATGGTFNTTTGTAVDWTAPTVTATTVYTIRVIADDGNQGVSHASIEITVGPGEGPGEDEVIVGRQEITMWDPFWGSGDHRRNQYLYLDSEVGRTGRIVKISLMSANMSRGNRNSFEISICPTSRDSLEANFNANYEGATPTRVYHRASQSYGSRDSTNYWTEFEFDTGYEYTGGNFILEFTYNGSDNTPVSSHGYRTDEVYRKLSSSNLGSETGLPHSEVLYIKLTFAE</sequence>
<keyword evidence="1" id="KW-0732">Signal</keyword>
<dbReference type="PROSITE" id="PS51257">
    <property type="entry name" value="PROKAR_LIPOPROTEIN"/>
    <property type="match status" value="1"/>
</dbReference>
<evidence type="ECO:0008006" key="3">
    <source>
        <dbReference type="Google" id="ProtNLM"/>
    </source>
</evidence>
<organism evidence="2">
    <name type="scientific">candidate division WOR-3 bacterium</name>
    <dbReference type="NCBI Taxonomy" id="2052148"/>
    <lineage>
        <taxon>Bacteria</taxon>
        <taxon>Bacteria division WOR-3</taxon>
    </lineage>
</organism>
<reference evidence="2" key="1">
    <citation type="journal article" date="2020" name="mSystems">
        <title>Genome- and Community-Level Interaction Insights into Carbon Utilization and Element Cycling Functions of Hydrothermarchaeota in Hydrothermal Sediment.</title>
        <authorList>
            <person name="Zhou Z."/>
            <person name="Liu Y."/>
            <person name="Xu W."/>
            <person name="Pan J."/>
            <person name="Luo Z.H."/>
            <person name="Li M."/>
        </authorList>
    </citation>
    <scope>NUCLEOTIDE SEQUENCE [LARGE SCALE GENOMIC DNA]</scope>
    <source>
        <strain evidence="2">SpSt-1182</strain>
    </source>
</reference>
<evidence type="ECO:0000313" key="2">
    <source>
        <dbReference type="EMBL" id="HDQ99074.1"/>
    </source>
</evidence>
<accession>A0A7V0T4I2</accession>
<dbReference type="EMBL" id="DSBX01000079">
    <property type="protein sequence ID" value="HDQ99074.1"/>
    <property type="molecule type" value="Genomic_DNA"/>
</dbReference>
<dbReference type="InterPro" id="IPR013783">
    <property type="entry name" value="Ig-like_fold"/>
</dbReference>
<protein>
    <recommendedName>
        <fullName evidence="3">Ig-like domain-containing protein</fullName>
    </recommendedName>
</protein>
<feature type="signal peptide" evidence="1">
    <location>
        <begin position="1"/>
        <end position="20"/>
    </location>
</feature>
<dbReference type="Gene3D" id="2.60.40.10">
    <property type="entry name" value="Immunoglobulins"/>
    <property type="match status" value="1"/>
</dbReference>
<feature type="chain" id="PRO_5031060251" description="Ig-like domain-containing protein" evidence="1">
    <location>
        <begin position="21"/>
        <end position="296"/>
    </location>
</feature>
<dbReference type="Proteomes" id="UP000885672">
    <property type="component" value="Unassembled WGS sequence"/>
</dbReference>
<gene>
    <name evidence="2" type="ORF">ENN51_02140</name>
</gene>
<name>A0A7V0T4I2_UNCW3</name>